<dbReference type="EMBL" id="CAADFR010000004">
    <property type="protein sequence ID" value="VFK36692.1"/>
    <property type="molecule type" value="Genomic_DNA"/>
</dbReference>
<reference evidence="1" key="1">
    <citation type="submission" date="2019-02" db="EMBL/GenBank/DDBJ databases">
        <authorList>
            <person name="Gruber-Vodicka R. H."/>
            <person name="Seah K. B. B."/>
        </authorList>
    </citation>
    <scope>NUCLEOTIDE SEQUENCE</scope>
    <source>
        <strain evidence="2">BECK_S1320</strain>
        <strain evidence="1">BECK_S1321</strain>
    </source>
</reference>
<dbReference type="EMBL" id="CAADFU010000005">
    <property type="protein sequence ID" value="VFK40227.1"/>
    <property type="molecule type" value="Genomic_DNA"/>
</dbReference>
<evidence type="ECO:0000313" key="1">
    <source>
        <dbReference type="EMBL" id="VFK36692.1"/>
    </source>
</evidence>
<dbReference type="AlphaFoldDB" id="A0A450Y591"/>
<proteinExistence type="predicted"/>
<evidence type="ECO:0000313" key="2">
    <source>
        <dbReference type="EMBL" id="VFK40227.1"/>
    </source>
</evidence>
<name>A0A450Y591_9GAMM</name>
<sequence length="160" mass="18137">MFSRTEDNDQRIMSFGFLCLDIIESLTKGTIDASDAIRIFFHAGNCRFVRMVLQHEGAASKHSGKFRPIGVRTPCWTNNDLIRAICAPCSLISRSRSLLNRFWSSSSGVGTWTTLTALRSPLRYRCNNRSNAFTFTLSVLARRLRRFTSMLDESTSEASR</sequence>
<accession>A0A450Y591</accession>
<protein>
    <submittedName>
        <fullName evidence="1">Uncharacterized protein</fullName>
    </submittedName>
</protein>
<gene>
    <name evidence="2" type="ORF">BECKSD772E_GA0070983_100528</name>
    <name evidence="1" type="ORF">BECKSD772F_GA0070984_100428</name>
</gene>
<organism evidence="1">
    <name type="scientific">Candidatus Kentrum sp. SD</name>
    <dbReference type="NCBI Taxonomy" id="2126332"/>
    <lineage>
        <taxon>Bacteria</taxon>
        <taxon>Pseudomonadati</taxon>
        <taxon>Pseudomonadota</taxon>
        <taxon>Gammaproteobacteria</taxon>
        <taxon>Candidatus Kentrum</taxon>
    </lineage>
</organism>